<dbReference type="RefSeq" id="WP_136840092.1">
    <property type="nucleotide sequence ID" value="NZ_SWBR01000002.1"/>
</dbReference>
<dbReference type="AlphaFoldDB" id="A0A4U1CRP4"/>
<name>A0A4U1CRP4_9SPHI</name>
<sequence>MIYANKKVTGKVNLAQQTAKIIANVLELESKNLIRLEADTIFLYPQLWKDRISAINWINCLHHYYCLKKQLKSSQPLYFKNIETEELIGNMVNKKPKVLIFN</sequence>
<comment type="caution">
    <text evidence="1">The sequence shown here is derived from an EMBL/GenBank/DDBJ whole genome shotgun (WGS) entry which is preliminary data.</text>
</comment>
<reference evidence="1 2" key="1">
    <citation type="submission" date="2019-04" db="EMBL/GenBank/DDBJ databases">
        <title>Pedobacter sp. RP-3-22 sp. nov., isolated from Arctic soil.</title>
        <authorList>
            <person name="Dahal R.H."/>
            <person name="Kim D.-U."/>
        </authorList>
    </citation>
    <scope>NUCLEOTIDE SEQUENCE [LARGE SCALE GENOMIC DNA]</scope>
    <source>
        <strain evidence="1 2">RP-3-22</strain>
    </source>
</reference>
<dbReference type="EMBL" id="SWBR01000002">
    <property type="protein sequence ID" value="TKC10343.1"/>
    <property type="molecule type" value="Genomic_DNA"/>
</dbReference>
<keyword evidence="2" id="KW-1185">Reference proteome</keyword>
<dbReference type="OrthoDB" id="767528at2"/>
<gene>
    <name evidence="1" type="ORF">FA048_09130</name>
</gene>
<dbReference type="Proteomes" id="UP000309488">
    <property type="component" value="Unassembled WGS sequence"/>
</dbReference>
<protein>
    <submittedName>
        <fullName evidence="1">Uncharacterized protein</fullName>
    </submittedName>
</protein>
<organism evidence="1 2">
    <name type="scientific">Pedobacter polaris</name>
    <dbReference type="NCBI Taxonomy" id="2571273"/>
    <lineage>
        <taxon>Bacteria</taxon>
        <taxon>Pseudomonadati</taxon>
        <taxon>Bacteroidota</taxon>
        <taxon>Sphingobacteriia</taxon>
        <taxon>Sphingobacteriales</taxon>
        <taxon>Sphingobacteriaceae</taxon>
        <taxon>Pedobacter</taxon>
    </lineage>
</organism>
<proteinExistence type="predicted"/>
<evidence type="ECO:0000313" key="1">
    <source>
        <dbReference type="EMBL" id="TKC10343.1"/>
    </source>
</evidence>
<accession>A0A4U1CRP4</accession>
<evidence type="ECO:0000313" key="2">
    <source>
        <dbReference type="Proteomes" id="UP000309488"/>
    </source>
</evidence>